<feature type="compositionally biased region" description="Low complexity" evidence="1">
    <location>
        <begin position="139"/>
        <end position="154"/>
    </location>
</feature>
<dbReference type="EMBL" id="CAJNNW010034519">
    <property type="protein sequence ID" value="CAE8723024.1"/>
    <property type="molecule type" value="Genomic_DNA"/>
</dbReference>
<name>A0A813L5P0_POLGL</name>
<reference evidence="2" key="1">
    <citation type="submission" date="2021-02" db="EMBL/GenBank/DDBJ databases">
        <authorList>
            <person name="Dougan E. K."/>
            <person name="Rhodes N."/>
            <person name="Thang M."/>
            <person name="Chan C."/>
        </authorList>
    </citation>
    <scope>NUCLEOTIDE SEQUENCE</scope>
</reference>
<gene>
    <name evidence="2" type="ORF">PGLA2088_LOCUS42883</name>
</gene>
<dbReference type="Proteomes" id="UP000626109">
    <property type="component" value="Unassembled WGS sequence"/>
</dbReference>
<feature type="region of interest" description="Disordered" evidence="1">
    <location>
        <begin position="118"/>
        <end position="154"/>
    </location>
</feature>
<organism evidence="2 3">
    <name type="scientific">Polarella glacialis</name>
    <name type="common">Dinoflagellate</name>
    <dbReference type="NCBI Taxonomy" id="89957"/>
    <lineage>
        <taxon>Eukaryota</taxon>
        <taxon>Sar</taxon>
        <taxon>Alveolata</taxon>
        <taxon>Dinophyceae</taxon>
        <taxon>Suessiales</taxon>
        <taxon>Suessiaceae</taxon>
        <taxon>Polarella</taxon>
    </lineage>
</organism>
<accession>A0A813L5P0</accession>
<evidence type="ECO:0000313" key="3">
    <source>
        <dbReference type="Proteomes" id="UP000626109"/>
    </source>
</evidence>
<dbReference type="AlphaFoldDB" id="A0A813L5P0"/>
<evidence type="ECO:0000313" key="2">
    <source>
        <dbReference type="EMBL" id="CAE8723024.1"/>
    </source>
</evidence>
<comment type="caution">
    <text evidence="2">The sequence shown here is derived from an EMBL/GenBank/DDBJ whole genome shotgun (WGS) entry which is preliminary data.</text>
</comment>
<proteinExistence type="predicted"/>
<protein>
    <submittedName>
        <fullName evidence="2">Uncharacterized protein</fullName>
    </submittedName>
</protein>
<evidence type="ECO:0000256" key="1">
    <source>
        <dbReference type="SAM" id="MobiDB-lite"/>
    </source>
</evidence>
<sequence length="154" mass="16732">MPLVCKEPERQALARLEAIVAVLEEPLARLSRTQSGFSEGCLDEFTSVLGKLHVDHLGDFGSRRLLGRLGISSAFAKGAEDESRPEGLRHLSAERRLSASCAYEIVVPGRRFPDMEFSGSLSATSGAAETGFRPPAPYNNNNNNNSNNNNSKKQ</sequence>